<feature type="transmembrane region" description="Helical" evidence="9">
    <location>
        <begin position="23"/>
        <end position="45"/>
    </location>
</feature>
<feature type="transmembrane region" description="Helical" evidence="9">
    <location>
        <begin position="97"/>
        <end position="115"/>
    </location>
</feature>
<feature type="transmembrane region" description="Helical" evidence="9">
    <location>
        <begin position="184"/>
        <end position="203"/>
    </location>
</feature>
<dbReference type="PRINTS" id="PR00237">
    <property type="entry name" value="GPCRRHODOPSN"/>
</dbReference>
<keyword evidence="7 8" id="KW-0807">Transducer</keyword>
<feature type="domain" description="G-protein coupled receptors family 1 profile" evidence="10">
    <location>
        <begin position="37"/>
        <end position="303"/>
    </location>
</feature>
<accession>A0A6P7SJ68</accession>
<evidence type="ECO:0000256" key="9">
    <source>
        <dbReference type="SAM" id="Phobius"/>
    </source>
</evidence>
<reference evidence="12" key="1">
    <citation type="submission" date="2025-08" db="UniProtKB">
        <authorList>
            <consortium name="RefSeq"/>
        </authorList>
    </citation>
    <scope>IDENTIFICATION</scope>
</reference>
<dbReference type="PANTHER" id="PTHR24243">
    <property type="entry name" value="G-PROTEIN COUPLED RECEPTOR"/>
    <property type="match status" value="1"/>
</dbReference>
<dbReference type="Gene3D" id="1.20.1070.10">
    <property type="entry name" value="Rhodopsin 7-helix transmembrane proteins"/>
    <property type="match status" value="1"/>
</dbReference>
<name>A0A6P7SJ68_9MOLL</name>
<keyword evidence="4 8" id="KW-0297">G-protein coupled receptor</keyword>
<keyword evidence="3 9" id="KW-1133">Transmembrane helix</keyword>
<evidence type="ECO:0000256" key="3">
    <source>
        <dbReference type="ARBA" id="ARBA00022989"/>
    </source>
</evidence>
<dbReference type="RefSeq" id="XP_029637956.1">
    <property type="nucleotide sequence ID" value="XM_029782096.2"/>
</dbReference>
<dbReference type="InterPro" id="IPR017452">
    <property type="entry name" value="GPCR_Rhodpsn_7TM"/>
</dbReference>
<feature type="transmembrane region" description="Helical" evidence="9">
    <location>
        <begin position="247"/>
        <end position="267"/>
    </location>
</feature>
<keyword evidence="6 8" id="KW-0675">Receptor</keyword>
<comment type="similarity">
    <text evidence="8">Belongs to the G-protein coupled receptor 1 family.</text>
</comment>
<evidence type="ECO:0000256" key="2">
    <source>
        <dbReference type="ARBA" id="ARBA00022692"/>
    </source>
</evidence>
<evidence type="ECO:0000313" key="12">
    <source>
        <dbReference type="RefSeq" id="XP_029637956.1"/>
    </source>
</evidence>
<dbReference type="PANTHER" id="PTHR24243:SF208">
    <property type="entry name" value="PYROKININ-1 RECEPTOR"/>
    <property type="match status" value="1"/>
</dbReference>
<keyword evidence="11" id="KW-1185">Reference proteome</keyword>
<dbReference type="GO" id="GO:0016020">
    <property type="term" value="C:membrane"/>
    <property type="evidence" value="ECO:0007669"/>
    <property type="project" value="UniProtKB-SubCell"/>
</dbReference>
<evidence type="ECO:0000256" key="5">
    <source>
        <dbReference type="ARBA" id="ARBA00023136"/>
    </source>
</evidence>
<dbReference type="AlphaFoldDB" id="A0A6P7SJ68"/>
<protein>
    <submittedName>
        <fullName evidence="12">Neuropeptide Y receptor type 2-like</fullName>
    </submittedName>
</protein>
<dbReference type="GO" id="GO:0004930">
    <property type="term" value="F:G protein-coupled receptor activity"/>
    <property type="evidence" value="ECO:0007669"/>
    <property type="project" value="UniProtKB-KW"/>
</dbReference>
<gene>
    <name evidence="12" type="primary">LOC115213159</name>
</gene>
<evidence type="ECO:0000256" key="1">
    <source>
        <dbReference type="ARBA" id="ARBA00004141"/>
    </source>
</evidence>
<evidence type="ECO:0000256" key="7">
    <source>
        <dbReference type="ARBA" id="ARBA00023224"/>
    </source>
</evidence>
<dbReference type="InterPro" id="IPR000276">
    <property type="entry name" value="GPCR_Rhodpsn"/>
</dbReference>
<feature type="transmembrane region" description="Helical" evidence="9">
    <location>
        <begin position="287"/>
        <end position="306"/>
    </location>
</feature>
<dbReference type="PROSITE" id="PS00237">
    <property type="entry name" value="G_PROTEIN_RECEP_F1_1"/>
    <property type="match status" value="1"/>
</dbReference>
<dbReference type="Pfam" id="PF00001">
    <property type="entry name" value="7tm_1"/>
    <property type="match status" value="1"/>
</dbReference>
<feature type="transmembrane region" description="Helical" evidence="9">
    <location>
        <begin position="57"/>
        <end position="82"/>
    </location>
</feature>
<sequence>MNNSNNNTIEDINRQYFNILKPAFIFVSILLPVGLVGNSIALYIYGFRFQKLPVHVFLISLAVFDMIGCIFGIPLEMVALWYSKMYPSNILCKLEKFFIFYSSITSTITLLVIAVERYNKVCRHNKKQLSVRAAKIMTVTIGFGSVGLALPGALFFEKMNDPFSVSSVEKVCFYRYGYERLRNYFLTSLGIDLLILTVMFFLYQRIWKVAKEHYIPTNYTINLNLNNMNARNQNTRTYAKIRQTNKILVCITFLFAISFIPGLILGITYPLIEGKHIPDVAEYFRHVVIRMWILNCTMNPIVYGLLNTRFRRIAKNIFCRIVFRKTNETERGASSDTSR</sequence>
<evidence type="ECO:0000256" key="4">
    <source>
        <dbReference type="ARBA" id="ARBA00023040"/>
    </source>
</evidence>
<keyword evidence="5 9" id="KW-0472">Membrane</keyword>
<dbReference type="KEGG" id="osn:115213159"/>
<feature type="transmembrane region" description="Helical" evidence="9">
    <location>
        <begin position="136"/>
        <end position="156"/>
    </location>
</feature>
<comment type="subcellular location">
    <subcellularLocation>
        <location evidence="1">Membrane</location>
        <topology evidence="1">Multi-pass membrane protein</topology>
    </subcellularLocation>
</comment>
<dbReference type="Proteomes" id="UP000515154">
    <property type="component" value="Linkage group LG6"/>
</dbReference>
<dbReference type="CDD" id="cd00637">
    <property type="entry name" value="7tm_classA_rhodopsin-like"/>
    <property type="match status" value="1"/>
</dbReference>
<evidence type="ECO:0000256" key="6">
    <source>
        <dbReference type="ARBA" id="ARBA00023170"/>
    </source>
</evidence>
<proteinExistence type="inferred from homology"/>
<dbReference type="SUPFAM" id="SSF81321">
    <property type="entry name" value="Family A G protein-coupled receptor-like"/>
    <property type="match status" value="1"/>
</dbReference>
<evidence type="ECO:0000313" key="11">
    <source>
        <dbReference type="Proteomes" id="UP000515154"/>
    </source>
</evidence>
<evidence type="ECO:0000259" key="10">
    <source>
        <dbReference type="PROSITE" id="PS50262"/>
    </source>
</evidence>
<dbReference type="PROSITE" id="PS50262">
    <property type="entry name" value="G_PROTEIN_RECEP_F1_2"/>
    <property type="match status" value="1"/>
</dbReference>
<evidence type="ECO:0000256" key="8">
    <source>
        <dbReference type="RuleBase" id="RU000688"/>
    </source>
</evidence>
<keyword evidence="2 8" id="KW-0812">Transmembrane</keyword>
<organism evidence="11 12">
    <name type="scientific">Octopus sinensis</name>
    <name type="common">East Asian common octopus</name>
    <dbReference type="NCBI Taxonomy" id="2607531"/>
    <lineage>
        <taxon>Eukaryota</taxon>
        <taxon>Metazoa</taxon>
        <taxon>Spiralia</taxon>
        <taxon>Lophotrochozoa</taxon>
        <taxon>Mollusca</taxon>
        <taxon>Cephalopoda</taxon>
        <taxon>Coleoidea</taxon>
        <taxon>Octopodiformes</taxon>
        <taxon>Octopoda</taxon>
        <taxon>Incirrata</taxon>
        <taxon>Octopodidae</taxon>
        <taxon>Octopus</taxon>
    </lineage>
</organism>